<comment type="similarity">
    <text evidence="2">Belongs to the UPF0057 (PMP3) family.</text>
</comment>
<keyword evidence="4 6" id="KW-1133">Transmembrane helix</keyword>
<dbReference type="GO" id="GO:0016020">
    <property type="term" value="C:membrane"/>
    <property type="evidence" value="ECO:0007669"/>
    <property type="project" value="UniProtKB-SubCell"/>
</dbReference>
<evidence type="ECO:0000313" key="8">
    <source>
        <dbReference type="Proteomes" id="UP000281549"/>
    </source>
</evidence>
<dbReference type="PROSITE" id="PS01309">
    <property type="entry name" value="UPF0057"/>
    <property type="match status" value="1"/>
</dbReference>
<feature type="transmembrane region" description="Helical" evidence="6">
    <location>
        <begin position="32"/>
        <end position="55"/>
    </location>
</feature>
<dbReference type="AlphaFoldDB" id="A0A4P9YGV6"/>
<dbReference type="EMBL" id="ML005519">
    <property type="protein sequence ID" value="RKP18242.1"/>
    <property type="molecule type" value="Genomic_DNA"/>
</dbReference>
<organism evidence="7 8">
    <name type="scientific">Rozella allomycis (strain CSF55)</name>
    <dbReference type="NCBI Taxonomy" id="988480"/>
    <lineage>
        <taxon>Eukaryota</taxon>
        <taxon>Fungi</taxon>
        <taxon>Fungi incertae sedis</taxon>
        <taxon>Cryptomycota</taxon>
        <taxon>Cryptomycota incertae sedis</taxon>
        <taxon>Rozella</taxon>
    </lineage>
</organism>
<keyword evidence="5 6" id="KW-0472">Membrane</keyword>
<proteinExistence type="inferred from homology"/>
<dbReference type="Pfam" id="PF01679">
    <property type="entry name" value="Pmp3"/>
    <property type="match status" value="1"/>
</dbReference>
<comment type="subcellular location">
    <subcellularLocation>
        <location evidence="1">Membrane</location>
    </subcellularLocation>
</comment>
<evidence type="ECO:0000256" key="1">
    <source>
        <dbReference type="ARBA" id="ARBA00004370"/>
    </source>
</evidence>
<dbReference type="PANTHER" id="PTHR21659">
    <property type="entry name" value="HYDROPHOBIC PROTEIN RCI2 LOW TEMPERATURE AND SALT RESPONSIVE PROTEIN LTI6 -RELATED"/>
    <property type="match status" value="1"/>
</dbReference>
<evidence type="ECO:0000256" key="5">
    <source>
        <dbReference type="ARBA" id="ARBA00023136"/>
    </source>
</evidence>
<evidence type="ECO:0000256" key="6">
    <source>
        <dbReference type="SAM" id="Phobius"/>
    </source>
</evidence>
<protein>
    <submittedName>
        <fullName evidence="7">UPF0057-domain-containing protein</fullName>
    </submittedName>
</protein>
<accession>A0A4P9YGV6</accession>
<dbReference type="PANTHER" id="PTHR21659:SF42">
    <property type="entry name" value="UPF0057 MEMBRANE PROTEIN ZK632.10-RELATED"/>
    <property type="match status" value="1"/>
</dbReference>
<evidence type="ECO:0000256" key="3">
    <source>
        <dbReference type="ARBA" id="ARBA00022692"/>
    </source>
</evidence>
<reference evidence="8" key="1">
    <citation type="journal article" date="2018" name="Nat. Microbiol.">
        <title>Leveraging single-cell genomics to expand the fungal tree of life.</title>
        <authorList>
            <person name="Ahrendt S.R."/>
            <person name="Quandt C.A."/>
            <person name="Ciobanu D."/>
            <person name="Clum A."/>
            <person name="Salamov A."/>
            <person name="Andreopoulos B."/>
            <person name="Cheng J.F."/>
            <person name="Woyke T."/>
            <person name="Pelin A."/>
            <person name="Henrissat B."/>
            <person name="Reynolds N.K."/>
            <person name="Benny G.L."/>
            <person name="Smith M.E."/>
            <person name="James T.Y."/>
            <person name="Grigoriev I.V."/>
        </authorList>
    </citation>
    <scope>NUCLEOTIDE SEQUENCE [LARGE SCALE GENOMIC DNA]</scope>
    <source>
        <strain evidence="8">CSF55</strain>
    </source>
</reference>
<evidence type="ECO:0000256" key="4">
    <source>
        <dbReference type="ARBA" id="ARBA00022989"/>
    </source>
</evidence>
<dbReference type="InterPro" id="IPR000612">
    <property type="entry name" value="PMP3"/>
</dbReference>
<keyword evidence="3 6" id="KW-0812">Transmembrane</keyword>
<dbReference type="Proteomes" id="UP000281549">
    <property type="component" value="Unassembled WGS sequence"/>
</dbReference>
<evidence type="ECO:0000313" key="7">
    <source>
        <dbReference type="EMBL" id="RKP18242.1"/>
    </source>
</evidence>
<name>A0A4P9YGV6_ROZAC</name>
<evidence type="ECO:0000256" key="2">
    <source>
        <dbReference type="ARBA" id="ARBA00009530"/>
    </source>
</evidence>
<gene>
    <name evidence="7" type="ORF">ROZALSC1DRAFT_15399</name>
</gene>
<sequence length="57" mass="6293">MALTCSDICKFLVAVFVPPLGVYFEVGCGKDLIINVLLTIFGYLPGILHAIYIILKY</sequence>